<dbReference type="Proteomes" id="UP000276133">
    <property type="component" value="Unassembled WGS sequence"/>
</dbReference>
<organism evidence="2 3">
    <name type="scientific">Brachionus plicatilis</name>
    <name type="common">Marine rotifer</name>
    <name type="synonym">Brachionus muelleri</name>
    <dbReference type="NCBI Taxonomy" id="10195"/>
    <lineage>
        <taxon>Eukaryota</taxon>
        <taxon>Metazoa</taxon>
        <taxon>Spiralia</taxon>
        <taxon>Gnathifera</taxon>
        <taxon>Rotifera</taxon>
        <taxon>Eurotatoria</taxon>
        <taxon>Monogononta</taxon>
        <taxon>Pseudotrocha</taxon>
        <taxon>Ploima</taxon>
        <taxon>Brachionidae</taxon>
        <taxon>Brachionus</taxon>
    </lineage>
</organism>
<evidence type="ECO:0000313" key="2">
    <source>
        <dbReference type="EMBL" id="RNA39788.1"/>
    </source>
</evidence>
<comment type="caution">
    <text evidence="2">The sequence shown here is derived from an EMBL/GenBank/DDBJ whole genome shotgun (WGS) entry which is preliminary data.</text>
</comment>
<evidence type="ECO:0000259" key="1">
    <source>
        <dbReference type="Pfam" id="PF22602"/>
    </source>
</evidence>
<reference evidence="2 3" key="1">
    <citation type="journal article" date="2018" name="Sci. Rep.">
        <title>Genomic signatures of local adaptation to the degree of environmental predictability in rotifers.</title>
        <authorList>
            <person name="Franch-Gras L."/>
            <person name="Hahn C."/>
            <person name="Garcia-Roger E.M."/>
            <person name="Carmona M.J."/>
            <person name="Serra M."/>
            <person name="Gomez A."/>
        </authorList>
    </citation>
    <scope>NUCLEOTIDE SEQUENCE [LARGE SCALE GENOMIC DNA]</scope>
    <source>
        <strain evidence="2">HYR1</strain>
    </source>
</reference>
<dbReference type="EMBL" id="REGN01000703">
    <property type="protein sequence ID" value="RNA39788.1"/>
    <property type="molecule type" value="Genomic_DNA"/>
</dbReference>
<dbReference type="InterPro" id="IPR002075">
    <property type="entry name" value="NTF2_dom"/>
</dbReference>
<protein>
    <recommendedName>
        <fullName evidence="1">Nuclear transport factor 2 domain-containing protein</fullName>
    </recommendedName>
</protein>
<feature type="domain" description="Nuclear transport factor 2" evidence="1">
    <location>
        <begin position="4"/>
        <end position="43"/>
    </location>
</feature>
<name>A0A3M7SW11_BRAPC</name>
<sequence length="85" mass="10241">MSVSYFTCFDNNREDLIGAYNPNCLFSFTYNLHNPAYHRPFSKKCHFKKQNEILTKNYQPFLYNYKTIIAFYLIDLKFRIANSFS</sequence>
<evidence type="ECO:0000313" key="3">
    <source>
        <dbReference type="Proteomes" id="UP000276133"/>
    </source>
</evidence>
<dbReference type="InterPro" id="IPR032710">
    <property type="entry name" value="NTF2-like_dom_sf"/>
</dbReference>
<keyword evidence="3" id="KW-1185">Reference proteome</keyword>
<dbReference type="Gene3D" id="3.10.450.50">
    <property type="match status" value="1"/>
</dbReference>
<accession>A0A3M7SW11</accession>
<dbReference type="Pfam" id="PF22602">
    <property type="entry name" value="NXF_NTF2"/>
    <property type="match status" value="1"/>
</dbReference>
<dbReference type="SUPFAM" id="SSF54427">
    <property type="entry name" value="NTF2-like"/>
    <property type="match status" value="1"/>
</dbReference>
<dbReference type="AlphaFoldDB" id="A0A3M7SW11"/>
<proteinExistence type="predicted"/>
<gene>
    <name evidence="2" type="ORF">BpHYR1_034384</name>
</gene>
<dbReference type="OrthoDB" id="25872at2759"/>